<gene>
    <name evidence="2" type="ORF">GIL414_LOCUS53937</name>
    <name evidence="1" type="ORF">OVN521_LOCUS31805</name>
</gene>
<organism evidence="1 3">
    <name type="scientific">Rotaria magnacalcarata</name>
    <dbReference type="NCBI Taxonomy" id="392030"/>
    <lineage>
        <taxon>Eukaryota</taxon>
        <taxon>Metazoa</taxon>
        <taxon>Spiralia</taxon>
        <taxon>Gnathifera</taxon>
        <taxon>Rotifera</taxon>
        <taxon>Eurotatoria</taxon>
        <taxon>Bdelloidea</taxon>
        <taxon>Philodinida</taxon>
        <taxon>Philodinidae</taxon>
        <taxon>Rotaria</taxon>
    </lineage>
</organism>
<dbReference type="AlphaFoldDB" id="A0A820IUP0"/>
<comment type="caution">
    <text evidence="1">The sequence shown here is derived from an EMBL/GenBank/DDBJ whole genome shotgun (WGS) entry which is preliminary data.</text>
</comment>
<proteinExistence type="predicted"/>
<protein>
    <submittedName>
        <fullName evidence="1">Uncharacterized protein</fullName>
    </submittedName>
</protein>
<dbReference type="Proteomes" id="UP000663866">
    <property type="component" value="Unassembled WGS sequence"/>
</dbReference>
<sequence length="33" mass="3318">MNTAADCLSSPTSNLSIIPTGSPSELLASLVVK</sequence>
<reference evidence="1" key="1">
    <citation type="submission" date="2021-02" db="EMBL/GenBank/DDBJ databases">
        <authorList>
            <person name="Nowell W R."/>
        </authorList>
    </citation>
    <scope>NUCLEOTIDE SEQUENCE</scope>
</reference>
<name>A0A820IUP0_9BILA</name>
<dbReference type="Proteomes" id="UP000681720">
    <property type="component" value="Unassembled WGS sequence"/>
</dbReference>
<accession>A0A820IUP0</accession>
<feature type="non-terminal residue" evidence="1">
    <location>
        <position position="33"/>
    </location>
</feature>
<dbReference type="EMBL" id="CAJOBG010018539">
    <property type="protein sequence ID" value="CAF4315735.1"/>
    <property type="molecule type" value="Genomic_DNA"/>
</dbReference>
<keyword evidence="3" id="KW-1185">Reference proteome</keyword>
<evidence type="ECO:0000313" key="3">
    <source>
        <dbReference type="Proteomes" id="UP000663866"/>
    </source>
</evidence>
<evidence type="ECO:0000313" key="2">
    <source>
        <dbReference type="EMBL" id="CAF4943268.1"/>
    </source>
</evidence>
<evidence type="ECO:0000313" key="1">
    <source>
        <dbReference type="EMBL" id="CAF4315735.1"/>
    </source>
</evidence>
<dbReference type="EMBL" id="CAJOBJ010188033">
    <property type="protein sequence ID" value="CAF4943268.1"/>
    <property type="molecule type" value="Genomic_DNA"/>
</dbReference>